<dbReference type="Gene3D" id="1.10.3300.10">
    <property type="entry name" value="Jann2411-like domain"/>
    <property type="match status" value="1"/>
</dbReference>
<dbReference type="SUPFAM" id="SSF160904">
    <property type="entry name" value="Jann2411-like"/>
    <property type="match status" value="1"/>
</dbReference>
<dbReference type="InterPro" id="IPR021005">
    <property type="entry name" value="Znf_CGNR"/>
</dbReference>
<feature type="domain" description="Zinc finger CGNR" evidence="1">
    <location>
        <begin position="147"/>
        <end position="189"/>
    </location>
</feature>
<evidence type="ECO:0000313" key="2">
    <source>
        <dbReference type="EMBL" id="BDE04983.1"/>
    </source>
</evidence>
<evidence type="ECO:0000313" key="3">
    <source>
        <dbReference type="Proteomes" id="UP001317532"/>
    </source>
</evidence>
<organism evidence="2 3">
    <name type="scientific">Vulcanimicrobium alpinum</name>
    <dbReference type="NCBI Taxonomy" id="3016050"/>
    <lineage>
        <taxon>Bacteria</taxon>
        <taxon>Bacillati</taxon>
        <taxon>Vulcanimicrobiota</taxon>
        <taxon>Vulcanimicrobiia</taxon>
        <taxon>Vulcanimicrobiales</taxon>
        <taxon>Vulcanimicrobiaceae</taxon>
        <taxon>Vulcanimicrobium</taxon>
    </lineage>
</organism>
<dbReference type="Pfam" id="PF11706">
    <property type="entry name" value="zf-CGNR"/>
    <property type="match status" value="1"/>
</dbReference>
<dbReference type="AlphaFoldDB" id="A0AAN1XSE1"/>
<dbReference type="InterPro" id="IPR010852">
    <property type="entry name" value="ABATE"/>
</dbReference>
<accession>A0AAN1XSE1</accession>
<sequence length="193" mass="21094">MELESSAGSPDFPLHHGRLSLSFAGTVADRGSAMTERVPTPALLSAWLRHAGLAAEEREPTRALYRRALRLREAIARAVSALVDGNRPSAEDVATLNDAARRWSSRPSLDVQTLTLSSSHPETIESGLGRIAADAIELLADPQERARLRRCGLDSCGAIFLTPAGHRERRWCSMARCGNRAKVTAFRKRAKSR</sequence>
<keyword evidence="3" id="KW-1185">Reference proteome</keyword>
<gene>
    <name evidence="2" type="ORF">WPS_02590</name>
</gene>
<evidence type="ECO:0000259" key="1">
    <source>
        <dbReference type="Pfam" id="PF11706"/>
    </source>
</evidence>
<dbReference type="PANTHER" id="PTHR35525">
    <property type="entry name" value="BLL6575 PROTEIN"/>
    <property type="match status" value="1"/>
</dbReference>
<proteinExistence type="predicted"/>
<protein>
    <recommendedName>
        <fullName evidence="1">Zinc finger CGNR domain-containing protein</fullName>
    </recommendedName>
</protein>
<dbReference type="InterPro" id="IPR023286">
    <property type="entry name" value="ABATE_dom_sf"/>
</dbReference>
<reference evidence="2 3" key="1">
    <citation type="journal article" date="2022" name="ISME Commun">
        <title>Vulcanimicrobium alpinus gen. nov. sp. nov., the first cultivated representative of the candidate phylum 'Eremiobacterota', is a metabolically versatile aerobic anoxygenic phototroph.</title>
        <authorList>
            <person name="Yabe S."/>
            <person name="Muto K."/>
            <person name="Abe K."/>
            <person name="Yokota A."/>
            <person name="Staudigel H."/>
            <person name="Tebo B.M."/>
        </authorList>
    </citation>
    <scope>NUCLEOTIDE SEQUENCE [LARGE SCALE GENOMIC DNA]</scope>
    <source>
        <strain evidence="2 3">WC8-2</strain>
    </source>
</reference>
<dbReference type="KEGG" id="vab:WPS_02590"/>
<name>A0AAN1XSE1_UNVUL</name>
<dbReference type="Proteomes" id="UP001317532">
    <property type="component" value="Chromosome"/>
</dbReference>
<dbReference type="EMBL" id="AP025523">
    <property type="protein sequence ID" value="BDE04983.1"/>
    <property type="molecule type" value="Genomic_DNA"/>
</dbReference>
<dbReference type="PANTHER" id="PTHR35525:SF3">
    <property type="entry name" value="BLL6575 PROTEIN"/>
    <property type="match status" value="1"/>
</dbReference>
<dbReference type="Pfam" id="PF07336">
    <property type="entry name" value="ABATE"/>
    <property type="match status" value="1"/>
</dbReference>